<accession>A0AAV4CX40</accession>
<name>A0AAV4CX40_9GAST</name>
<dbReference type="AlphaFoldDB" id="A0AAV4CX40"/>
<gene>
    <name evidence="1" type="ORF">PoB_006285500</name>
</gene>
<dbReference type="EMBL" id="BLXT01007055">
    <property type="protein sequence ID" value="GFO36350.1"/>
    <property type="molecule type" value="Genomic_DNA"/>
</dbReference>
<proteinExistence type="predicted"/>
<dbReference type="Proteomes" id="UP000735302">
    <property type="component" value="Unassembled WGS sequence"/>
</dbReference>
<reference evidence="1 2" key="1">
    <citation type="journal article" date="2021" name="Elife">
        <title>Chloroplast acquisition without the gene transfer in kleptoplastic sea slugs, Plakobranchus ocellatus.</title>
        <authorList>
            <person name="Maeda T."/>
            <person name="Takahashi S."/>
            <person name="Yoshida T."/>
            <person name="Shimamura S."/>
            <person name="Takaki Y."/>
            <person name="Nagai Y."/>
            <person name="Toyoda A."/>
            <person name="Suzuki Y."/>
            <person name="Arimoto A."/>
            <person name="Ishii H."/>
            <person name="Satoh N."/>
            <person name="Nishiyama T."/>
            <person name="Hasebe M."/>
            <person name="Maruyama T."/>
            <person name="Minagawa J."/>
            <person name="Obokata J."/>
            <person name="Shigenobu S."/>
        </authorList>
    </citation>
    <scope>NUCLEOTIDE SEQUENCE [LARGE SCALE GENOMIC DNA]</scope>
</reference>
<comment type="caution">
    <text evidence="1">The sequence shown here is derived from an EMBL/GenBank/DDBJ whole genome shotgun (WGS) entry which is preliminary data.</text>
</comment>
<organism evidence="1 2">
    <name type="scientific">Plakobranchus ocellatus</name>
    <dbReference type="NCBI Taxonomy" id="259542"/>
    <lineage>
        <taxon>Eukaryota</taxon>
        <taxon>Metazoa</taxon>
        <taxon>Spiralia</taxon>
        <taxon>Lophotrochozoa</taxon>
        <taxon>Mollusca</taxon>
        <taxon>Gastropoda</taxon>
        <taxon>Heterobranchia</taxon>
        <taxon>Euthyneura</taxon>
        <taxon>Panpulmonata</taxon>
        <taxon>Sacoglossa</taxon>
        <taxon>Placobranchoidea</taxon>
        <taxon>Plakobranchidae</taxon>
        <taxon>Plakobranchus</taxon>
    </lineage>
</organism>
<evidence type="ECO:0000313" key="2">
    <source>
        <dbReference type="Proteomes" id="UP000735302"/>
    </source>
</evidence>
<evidence type="ECO:0000313" key="1">
    <source>
        <dbReference type="EMBL" id="GFO36350.1"/>
    </source>
</evidence>
<protein>
    <submittedName>
        <fullName evidence="1">Uncharacterized protein</fullName>
    </submittedName>
</protein>
<keyword evidence="2" id="KW-1185">Reference proteome</keyword>
<sequence>MLVSHRGPRTQARRETRRVLVSVGRSLQSVNCICAACQTQWCAARCKYRATPPPQSLRVFSPCLAHAQGKRELGEKCLRERSDGCVRSTSRNQETVGSSGQMKVWTIGSDGLAF</sequence>